<dbReference type="AlphaFoldDB" id="A0ABD2MNI8"/>
<dbReference type="InterPro" id="IPR029138">
    <property type="entry name" value="SNAPC5"/>
</dbReference>
<keyword evidence="2" id="KW-1185">Reference proteome</keyword>
<comment type="caution">
    <text evidence="1">The sequence shown here is derived from an EMBL/GenBank/DDBJ whole genome shotgun (WGS) entry which is preliminary data.</text>
</comment>
<protein>
    <submittedName>
        <fullName evidence="1">Uncharacterized protein</fullName>
    </submittedName>
</protein>
<dbReference type="EMBL" id="JABFTP020000021">
    <property type="protein sequence ID" value="KAL3267937.1"/>
    <property type="molecule type" value="Genomic_DNA"/>
</dbReference>
<reference evidence="1 2" key="1">
    <citation type="journal article" date="2021" name="BMC Biol.">
        <title>Horizontally acquired antibacterial genes associated with adaptive radiation of ladybird beetles.</title>
        <authorList>
            <person name="Li H.S."/>
            <person name="Tang X.F."/>
            <person name="Huang Y.H."/>
            <person name="Xu Z.Y."/>
            <person name="Chen M.L."/>
            <person name="Du X.Y."/>
            <person name="Qiu B.Y."/>
            <person name="Chen P.T."/>
            <person name="Zhang W."/>
            <person name="Slipinski A."/>
            <person name="Escalona H.E."/>
            <person name="Waterhouse R.M."/>
            <person name="Zwick A."/>
            <person name="Pang H."/>
        </authorList>
    </citation>
    <scope>NUCLEOTIDE SEQUENCE [LARGE SCALE GENOMIC DNA]</scope>
    <source>
        <strain evidence="1">SYSU2018</strain>
    </source>
</reference>
<proteinExistence type="predicted"/>
<evidence type="ECO:0000313" key="1">
    <source>
        <dbReference type="EMBL" id="KAL3267937.1"/>
    </source>
</evidence>
<gene>
    <name evidence="1" type="ORF">HHI36_007074</name>
</gene>
<sequence length="108" mass="12423">MSIGPDNPKNKLCRLKDFEKKLERLLPKVDQEINQTEVEWLHLKSLIEKYNNLESRQGSKPSDINTSDPICLKAEFDNGSINSNDLDLSLHSTFKMATHEEEFDTDSD</sequence>
<accession>A0ABD2MNI8</accession>
<organism evidence="1 2">
    <name type="scientific">Cryptolaemus montrouzieri</name>
    <dbReference type="NCBI Taxonomy" id="559131"/>
    <lineage>
        <taxon>Eukaryota</taxon>
        <taxon>Metazoa</taxon>
        <taxon>Ecdysozoa</taxon>
        <taxon>Arthropoda</taxon>
        <taxon>Hexapoda</taxon>
        <taxon>Insecta</taxon>
        <taxon>Pterygota</taxon>
        <taxon>Neoptera</taxon>
        <taxon>Endopterygota</taxon>
        <taxon>Coleoptera</taxon>
        <taxon>Polyphaga</taxon>
        <taxon>Cucujiformia</taxon>
        <taxon>Coccinelloidea</taxon>
        <taxon>Coccinellidae</taxon>
        <taxon>Scymninae</taxon>
        <taxon>Scymnini</taxon>
        <taxon>Cryptolaemus</taxon>
    </lineage>
</organism>
<dbReference type="Pfam" id="PF15497">
    <property type="entry name" value="SNAPC5"/>
    <property type="match status" value="1"/>
</dbReference>
<name>A0ABD2MNI8_9CUCU</name>
<evidence type="ECO:0000313" key="2">
    <source>
        <dbReference type="Proteomes" id="UP001516400"/>
    </source>
</evidence>
<dbReference type="Proteomes" id="UP001516400">
    <property type="component" value="Unassembled WGS sequence"/>
</dbReference>